<dbReference type="EnsemblMetazoa" id="XM_030993894">
    <property type="protein sequence ID" value="XP_030849754"/>
    <property type="gene ID" value="LOC115927710"/>
</dbReference>
<dbReference type="RefSeq" id="XP_030849754.1">
    <property type="nucleotide sequence ID" value="XM_030993894.1"/>
</dbReference>
<reference evidence="2" key="2">
    <citation type="submission" date="2021-01" db="UniProtKB">
        <authorList>
            <consortium name="EnsemblMetazoa"/>
        </authorList>
    </citation>
    <scope>IDENTIFICATION</scope>
</reference>
<dbReference type="SUPFAM" id="SSF56436">
    <property type="entry name" value="C-type lectin-like"/>
    <property type="match status" value="1"/>
</dbReference>
<dbReference type="OrthoDB" id="441660at2759"/>
<dbReference type="InterPro" id="IPR001304">
    <property type="entry name" value="C-type_lectin-like"/>
</dbReference>
<dbReference type="Gene3D" id="3.10.100.10">
    <property type="entry name" value="Mannose-Binding Protein A, subunit A"/>
    <property type="match status" value="1"/>
</dbReference>
<dbReference type="CDD" id="cd00037">
    <property type="entry name" value="CLECT"/>
    <property type="match status" value="1"/>
</dbReference>
<dbReference type="Proteomes" id="UP000007110">
    <property type="component" value="Unassembled WGS sequence"/>
</dbReference>
<evidence type="ECO:0000259" key="1">
    <source>
        <dbReference type="PROSITE" id="PS50041"/>
    </source>
</evidence>
<dbReference type="GeneID" id="115927710"/>
<dbReference type="AlphaFoldDB" id="A0A7M7PF42"/>
<dbReference type="KEGG" id="spu:115927710"/>
<proteinExistence type="predicted"/>
<dbReference type="InParanoid" id="A0A7M7PF42"/>
<accession>A0A7M7PF42</accession>
<dbReference type="InterPro" id="IPR016186">
    <property type="entry name" value="C-type_lectin-like/link_sf"/>
</dbReference>
<evidence type="ECO:0000313" key="3">
    <source>
        <dbReference type="Proteomes" id="UP000007110"/>
    </source>
</evidence>
<feature type="domain" description="C-type lectin" evidence="1">
    <location>
        <begin position="15"/>
        <end position="126"/>
    </location>
</feature>
<evidence type="ECO:0000313" key="2">
    <source>
        <dbReference type="EnsemblMetazoa" id="XP_030849754"/>
    </source>
</evidence>
<name>A0A7M7PF42_STRPU</name>
<sequence>MIEICPGDWVYGVTKCFLFDGVNSRNWQEAHDFCDGLDAVTLGNGDVIGPSLAFLENQEEFALSKTHLPNSWVWSNCNKLNINAPWVCVTDRAGTTSQYRDWGPGQPEDDRCVISYQDQMHDQDCNINSGTGTSCQVNISA</sequence>
<reference evidence="3" key="1">
    <citation type="submission" date="2015-02" db="EMBL/GenBank/DDBJ databases">
        <title>Genome sequencing for Strongylocentrotus purpuratus.</title>
        <authorList>
            <person name="Murali S."/>
            <person name="Liu Y."/>
            <person name="Vee V."/>
            <person name="English A."/>
            <person name="Wang M."/>
            <person name="Skinner E."/>
            <person name="Han Y."/>
            <person name="Muzny D.M."/>
            <person name="Worley K.C."/>
            <person name="Gibbs R.A."/>
        </authorList>
    </citation>
    <scope>NUCLEOTIDE SEQUENCE</scope>
</reference>
<keyword evidence="3" id="KW-1185">Reference proteome</keyword>
<organism evidence="2 3">
    <name type="scientific">Strongylocentrotus purpuratus</name>
    <name type="common">Purple sea urchin</name>
    <dbReference type="NCBI Taxonomy" id="7668"/>
    <lineage>
        <taxon>Eukaryota</taxon>
        <taxon>Metazoa</taxon>
        <taxon>Echinodermata</taxon>
        <taxon>Eleutherozoa</taxon>
        <taxon>Echinozoa</taxon>
        <taxon>Echinoidea</taxon>
        <taxon>Euechinoidea</taxon>
        <taxon>Echinacea</taxon>
        <taxon>Camarodonta</taxon>
        <taxon>Echinidea</taxon>
        <taxon>Strongylocentrotidae</taxon>
        <taxon>Strongylocentrotus</taxon>
    </lineage>
</organism>
<dbReference type="PROSITE" id="PS50041">
    <property type="entry name" value="C_TYPE_LECTIN_2"/>
    <property type="match status" value="1"/>
</dbReference>
<protein>
    <recommendedName>
        <fullName evidence="1">C-type lectin domain-containing protein</fullName>
    </recommendedName>
</protein>
<dbReference type="InterPro" id="IPR016187">
    <property type="entry name" value="CTDL_fold"/>
</dbReference>